<reference evidence="7" key="1">
    <citation type="submission" date="2021-08" db="EMBL/GenBank/DDBJ databases">
        <title>WGS assembly of Ceratopteris richardii.</title>
        <authorList>
            <person name="Marchant D.B."/>
            <person name="Chen G."/>
            <person name="Jenkins J."/>
            <person name="Shu S."/>
            <person name="Leebens-Mack J."/>
            <person name="Grimwood J."/>
            <person name="Schmutz J."/>
            <person name="Soltis P."/>
            <person name="Soltis D."/>
            <person name="Chen Z.-H."/>
        </authorList>
    </citation>
    <scope>NUCLEOTIDE SEQUENCE</scope>
    <source>
        <strain evidence="7">Whitten #5841</strain>
        <tissue evidence="7">Leaf</tissue>
    </source>
</reference>
<organism evidence="7 8">
    <name type="scientific">Ceratopteris richardii</name>
    <name type="common">Triangle waterfern</name>
    <dbReference type="NCBI Taxonomy" id="49495"/>
    <lineage>
        <taxon>Eukaryota</taxon>
        <taxon>Viridiplantae</taxon>
        <taxon>Streptophyta</taxon>
        <taxon>Embryophyta</taxon>
        <taxon>Tracheophyta</taxon>
        <taxon>Polypodiopsida</taxon>
        <taxon>Polypodiidae</taxon>
        <taxon>Polypodiales</taxon>
        <taxon>Pteridineae</taxon>
        <taxon>Pteridaceae</taxon>
        <taxon>Parkerioideae</taxon>
        <taxon>Ceratopteris</taxon>
    </lineage>
</organism>
<comment type="subcellular location">
    <subcellularLocation>
        <location evidence="6">Cell membrane</location>
        <topology evidence="6">Multi-pass membrane protein</topology>
    </subcellularLocation>
    <subcellularLocation>
        <location evidence="1">Membrane</location>
        <topology evidence="1">Multi-pass membrane protein</topology>
    </subcellularLocation>
</comment>
<protein>
    <submittedName>
        <fullName evidence="7">Uncharacterized protein</fullName>
    </submittedName>
</protein>
<proteinExistence type="inferred from homology"/>
<keyword evidence="4" id="KW-1133">Transmembrane helix</keyword>
<dbReference type="GO" id="GO:0005886">
    <property type="term" value="C:plasma membrane"/>
    <property type="evidence" value="ECO:0007669"/>
    <property type="project" value="UniProtKB-SubCell"/>
</dbReference>
<evidence type="ECO:0000313" key="8">
    <source>
        <dbReference type="Proteomes" id="UP000825935"/>
    </source>
</evidence>
<dbReference type="Pfam" id="PF00146">
    <property type="entry name" value="NADHdh"/>
    <property type="match status" value="1"/>
</dbReference>
<keyword evidence="3 6" id="KW-0812">Transmembrane</keyword>
<evidence type="ECO:0000256" key="6">
    <source>
        <dbReference type="RuleBase" id="RU000471"/>
    </source>
</evidence>
<dbReference type="GO" id="GO:0003954">
    <property type="term" value="F:NADH dehydrogenase activity"/>
    <property type="evidence" value="ECO:0007669"/>
    <property type="project" value="TreeGrafter"/>
</dbReference>
<dbReference type="Proteomes" id="UP000825935">
    <property type="component" value="Chromosome 2"/>
</dbReference>
<evidence type="ECO:0000256" key="3">
    <source>
        <dbReference type="ARBA" id="ARBA00022692"/>
    </source>
</evidence>
<dbReference type="GO" id="GO:0009060">
    <property type="term" value="P:aerobic respiration"/>
    <property type="evidence" value="ECO:0007669"/>
    <property type="project" value="TreeGrafter"/>
</dbReference>
<dbReference type="OrthoDB" id="1362165at2759"/>
<evidence type="ECO:0000256" key="5">
    <source>
        <dbReference type="ARBA" id="ARBA00023136"/>
    </source>
</evidence>
<name>A0A8T2VFJ2_CERRI</name>
<evidence type="ECO:0000256" key="2">
    <source>
        <dbReference type="ARBA" id="ARBA00010535"/>
    </source>
</evidence>
<gene>
    <name evidence="7" type="ORF">KP509_02G090800</name>
</gene>
<dbReference type="PANTHER" id="PTHR11432">
    <property type="entry name" value="NADH DEHYDROGENASE SUBUNIT 1"/>
    <property type="match status" value="1"/>
</dbReference>
<comment type="caution">
    <text evidence="7">The sequence shown here is derived from an EMBL/GenBank/DDBJ whole genome shotgun (WGS) entry which is preliminary data.</text>
</comment>
<keyword evidence="8" id="KW-1185">Reference proteome</keyword>
<keyword evidence="5" id="KW-0472">Membrane</keyword>
<keyword evidence="6" id="KW-0520">NAD</keyword>
<evidence type="ECO:0000313" key="7">
    <source>
        <dbReference type="EMBL" id="KAH7444774.1"/>
    </source>
</evidence>
<dbReference type="AlphaFoldDB" id="A0A8T2VFJ2"/>
<evidence type="ECO:0000256" key="4">
    <source>
        <dbReference type="ARBA" id="ARBA00022989"/>
    </source>
</evidence>
<dbReference type="PANTHER" id="PTHR11432:SF3">
    <property type="entry name" value="NADH-UBIQUINONE OXIDOREDUCTASE CHAIN 1"/>
    <property type="match status" value="1"/>
</dbReference>
<comment type="similarity">
    <text evidence="2 6">Belongs to the complex I subunit 1 family.</text>
</comment>
<dbReference type="InterPro" id="IPR001694">
    <property type="entry name" value="NADH_UbQ_OxRdtase_su1/FPO"/>
</dbReference>
<sequence>MHGDVLVWFGEDSATLIPFFISRPAETNWALSDLLEAEAESVVGYNAEYLLMGFAPFLSGEYANMILMRCGALYPTFVELPLSTGASVPSTRALCSKLLRATI</sequence>
<accession>A0A8T2VFJ2</accession>
<evidence type="ECO:0000256" key="1">
    <source>
        <dbReference type="ARBA" id="ARBA00004141"/>
    </source>
</evidence>
<dbReference type="EMBL" id="CM035407">
    <property type="protein sequence ID" value="KAH7444774.1"/>
    <property type="molecule type" value="Genomic_DNA"/>
</dbReference>